<keyword evidence="4" id="KW-1185">Reference proteome</keyword>
<dbReference type="EMBL" id="VUMD01000003">
    <property type="protein sequence ID" value="MSS35873.1"/>
    <property type="molecule type" value="Genomic_DNA"/>
</dbReference>
<dbReference type="InterPro" id="IPR028051">
    <property type="entry name" value="CheX-like_dom"/>
</dbReference>
<evidence type="ECO:0000259" key="2">
    <source>
        <dbReference type="Pfam" id="PF13690"/>
    </source>
</evidence>
<keyword evidence="1" id="KW-0145">Chemotaxis</keyword>
<sequence length="168" mass="18865">MNGTGQLFHEAAERALCRAIGFCPERIQGAGDCGREWHTAYAELTGKYDAWLAFCMERKLMGRLADEMLGEPVADEDDIRECMRECVNIILGDVVSSMFRMTGASARFPPPLIAEGRRLPAVYGENEINVTRYIVNCPDPLYCCLTTAYRAPMNDGRKKIEETDNDSR</sequence>
<organism evidence="3 4">
    <name type="scientific">Clostridium porci</name>
    <dbReference type="NCBI Taxonomy" id="2605778"/>
    <lineage>
        <taxon>Bacteria</taxon>
        <taxon>Bacillati</taxon>
        <taxon>Bacillota</taxon>
        <taxon>Clostridia</taxon>
        <taxon>Eubacteriales</taxon>
        <taxon>Clostridiaceae</taxon>
        <taxon>Clostridium</taxon>
    </lineage>
</organism>
<dbReference type="RefSeq" id="WP_154471269.1">
    <property type="nucleotide sequence ID" value="NZ_DBEWUL010000053.1"/>
</dbReference>
<gene>
    <name evidence="3" type="ORF">FYJ39_04555</name>
</gene>
<dbReference type="SUPFAM" id="SSF103039">
    <property type="entry name" value="CheC-like"/>
    <property type="match status" value="1"/>
</dbReference>
<dbReference type="InterPro" id="IPR028976">
    <property type="entry name" value="CheC-like_sf"/>
</dbReference>
<protein>
    <submittedName>
        <fullName evidence="3">Chemotaxis protein CheX</fullName>
    </submittedName>
</protein>
<dbReference type="Pfam" id="PF13690">
    <property type="entry name" value="CheX"/>
    <property type="match status" value="1"/>
</dbReference>
<dbReference type="GO" id="GO:0006935">
    <property type="term" value="P:chemotaxis"/>
    <property type="evidence" value="ECO:0007669"/>
    <property type="project" value="UniProtKB-KW"/>
</dbReference>
<accession>A0A7X2TC94</accession>
<dbReference type="Proteomes" id="UP000429958">
    <property type="component" value="Unassembled WGS sequence"/>
</dbReference>
<evidence type="ECO:0000313" key="3">
    <source>
        <dbReference type="EMBL" id="MSS35873.1"/>
    </source>
</evidence>
<reference evidence="3 4" key="1">
    <citation type="submission" date="2019-08" db="EMBL/GenBank/DDBJ databases">
        <title>In-depth cultivation of the pig gut microbiome towards novel bacterial diversity and tailored functional studies.</title>
        <authorList>
            <person name="Wylensek D."/>
            <person name="Hitch T.C.A."/>
            <person name="Clavel T."/>
        </authorList>
    </citation>
    <scope>NUCLEOTIDE SEQUENCE [LARGE SCALE GENOMIC DNA]</scope>
    <source>
        <strain evidence="3 4">WCA-389-WT-23D1</strain>
    </source>
</reference>
<name>A0A7X2TC94_9CLOT</name>
<dbReference type="AlphaFoldDB" id="A0A7X2TC94"/>
<feature type="domain" description="Chemotaxis phosphatase CheX-like" evidence="2">
    <location>
        <begin position="39"/>
        <end position="119"/>
    </location>
</feature>
<comment type="caution">
    <text evidence="3">The sequence shown here is derived from an EMBL/GenBank/DDBJ whole genome shotgun (WGS) entry which is preliminary data.</text>
</comment>
<evidence type="ECO:0000256" key="1">
    <source>
        <dbReference type="ARBA" id="ARBA00022500"/>
    </source>
</evidence>
<dbReference type="Gene3D" id="3.40.1550.10">
    <property type="entry name" value="CheC-like"/>
    <property type="match status" value="1"/>
</dbReference>
<proteinExistence type="predicted"/>
<evidence type="ECO:0000313" key="4">
    <source>
        <dbReference type="Proteomes" id="UP000429958"/>
    </source>
</evidence>